<dbReference type="Proteomes" id="UP000887576">
    <property type="component" value="Unplaced"/>
</dbReference>
<dbReference type="WBParaSite" id="JU765_v2.g20433.t1">
    <property type="protein sequence ID" value="JU765_v2.g20433.t1"/>
    <property type="gene ID" value="JU765_v2.g20433"/>
</dbReference>
<sequence length="164" mass="17878">MPKVAKGKNAGGNKQQNKAVLKNNHKKVHSKVANNKQSPETTPKQEKPKNDEIKKTTATKKDEIEKVLKDSKEKLDGPHEKCAKIPKSGEAVSKEKKTKDPAQIEAENKMKLVAANFSRIASSFVVGDYFREQPYGAVFLPPCAPGTSDDDDQADTASTSGSEK</sequence>
<organism evidence="1 2">
    <name type="scientific">Panagrolaimus sp. JU765</name>
    <dbReference type="NCBI Taxonomy" id="591449"/>
    <lineage>
        <taxon>Eukaryota</taxon>
        <taxon>Metazoa</taxon>
        <taxon>Ecdysozoa</taxon>
        <taxon>Nematoda</taxon>
        <taxon>Chromadorea</taxon>
        <taxon>Rhabditida</taxon>
        <taxon>Tylenchina</taxon>
        <taxon>Panagrolaimomorpha</taxon>
        <taxon>Panagrolaimoidea</taxon>
        <taxon>Panagrolaimidae</taxon>
        <taxon>Panagrolaimus</taxon>
    </lineage>
</organism>
<name>A0AC34QY84_9BILA</name>
<protein>
    <submittedName>
        <fullName evidence="2">Uncharacterized protein</fullName>
    </submittedName>
</protein>
<evidence type="ECO:0000313" key="2">
    <source>
        <dbReference type="WBParaSite" id="JU765_v2.g20433.t1"/>
    </source>
</evidence>
<evidence type="ECO:0000313" key="1">
    <source>
        <dbReference type="Proteomes" id="UP000887576"/>
    </source>
</evidence>
<accession>A0AC34QY84</accession>
<reference evidence="2" key="1">
    <citation type="submission" date="2022-11" db="UniProtKB">
        <authorList>
            <consortium name="WormBaseParasite"/>
        </authorList>
    </citation>
    <scope>IDENTIFICATION</scope>
</reference>
<proteinExistence type="predicted"/>